<dbReference type="RefSeq" id="WP_075512946.1">
    <property type="nucleotide sequence ID" value="NZ_CP089224.1"/>
</dbReference>
<comment type="similarity">
    <text evidence="5">Belongs to the sirtuin family. Class II subfamily.</text>
</comment>
<feature type="binding site" evidence="5">
    <location>
        <begin position="225"/>
        <end position="227"/>
    </location>
    <ligand>
        <name>NAD(+)</name>
        <dbReference type="ChEBI" id="CHEBI:57540"/>
    </ligand>
</feature>
<dbReference type="GO" id="GO:0017136">
    <property type="term" value="F:histone deacetylase activity, NAD-dependent"/>
    <property type="evidence" value="ECO:0007669"/>
    <property type="project" value="TreeGrafter"/>
</dbReference>
<feature type="binding site" evidence="5">
    <location>
        <begin position="102"/>
        <end position="105"/>
    </location>
    <ligand>
        <name>NAD(+)</name>
        <dbReference type="ChEBI" id="CHEBI:57540"/>
    </ligand>
</feature>
<dbReference type="Pfam" id="PF02146">
    <property type="entry name" value="SIR2"/>
    <property type="match status" value="1"/>
</dbReference>
<dbReference type="InterPro" id="IPR026591">
    <property type="entry name" value="Sirtuin_cat_small_dom_sf"/>
</dbReference>
<dbReference type="InterPro" id="IPR026587">
    <property type="entry name" value="Sirtuin_class_II"/>
</dbReference>
<evidence type="ECO:0000256" key="5">
    <source>
        <dbReference type="HAMAP-Rule" id="MF_01967"/>
    </source>
</evidence>
<comment type="caution">
    <text evidence="9">The sequence shown here is derived from an EMBL/GenBank/DDBJ whole genome shotgun (WGS) entry which is preliminary data.</text>
</comment>
<dbReference type="InterPro" id="IPR003000">
    <property type="entry name" value="Sirtuin"/>
</dbReference>
<evidence type="ECO:0000259" key="8">
    <source>
        <dbReference type="PROSITE" id="PS50305"/>
    </source>
</evidence>
<dbReference type="InterPro" id="IPR029035">
    <property type="entry name" value="DHS-like_NAD/FAD-binding_dom"/>
</dbReference>
<feature type="binding site" evidence="5">
    <location>
        <begin position="26"/>
        <end position="46"/>
    </location>
    <ligand>
        <name>NAD(+)</name>
        <dbReference type="ChEBI" id="CHEBI:57540"/>
    </ligand>
</feature>
<protein>
    <recommendedName>
        <fullName evidence="5">NAD-dependent protein deacetylase</fullName>
        <ecNumber evidence="5">2.3.1.286</ecNumber>
    </recommendedName>
    <alternativeName>
        <fullName evidence="5">Regulatory protein SIR2 homolog</fullName>
    </alternativeName>
</protein>
<dbReference type="PROSITE" id="PS50305">
    <property type="entry name" value="SIRTUIN"/>
    <property type="match status" value="1"/>
</dbReference>
<dbReference type="SUPFAM" id="SSF52467">
    <property type="entry name" value="DHS-like NAD/FAD-binding domain"/>
    <property type="match status" value="1"/>
</dbReference>
<evidence type="ECO:0000256" key="6">
    <source>
        <dbReference type="PROSITE-ProRule" id="PRU00236"/>
    </source>
</evidence>
<gene>
    <name evidence="5" type="primary">cobB</name>
    <name evidence="9" type="ORF">A4G28_06025</name>
</gene>
<feature type="binding site" evidence="5">
    <location>
        <position position="269"/>
    </location>
    <ligand>
        <name>NAD(+)</name>
        <dbReference type="ChEBI" id="CHEBI:57540"/>
    </ligand>
</feature>
<name>A0A163W9F4_9MYCO</name>
<evidence type="ECO:0000256" key="4">
    <source>
        <dbReference type="ARBA" id="ARBA00023027"/>
    </source>
</evidence>
<keyword evidence="1 5" id="KW-0808">Transferase</keyword>
<comment type="subcellular location">
    <subcellularLocation>
        <location evidence="5">Cytoplasm</location>
    </subcellularLocation>
</comment>
<dbReference type="Gene3D" id="3.30.1600.10">
    <property type="entry name" value="SIR2/SIRT2 'Small Domain"/>
    <property type="match status" value="1"/>
</dbReference>
<feature type="binding site" evidence="5 6">
    <location>
        <position position="185"/>
    </location>
    <ligand>
        <name>Zn(2+)</name>
        <dbReference type="ChEBI" id="CHEBI:29105"/>
    </ligand>
</feature>
<feature type="domain" description="Deacetylase sirtuin-type" evidence="8">
    <location>
        <begin position="1"/>
        <end position="283"/>
    </location>
</feature>
<feature type="binding site" evidence="5">
    <location>
        <begin position="251"/>
        <end position="253"/>
    </location>
    <ligand>
        <name>NAD(+)</name>
        <dbReference type="ChEBI" id="CHEBI:57540"/>
    </ligand>
</feature>
<dbReference type="GO" id="GO:0005737">
    <property type="term" value="C:cytoplasm"/>
    <property type="evidence" value="ECO:0007669"/>
    <property type="project" value="UniProtKB-SubCell"/>
</dbReference>
<organism evidence="9 10">
    <name type="scientific">Mycobacterium ostraviense</name>
    <dbReference type="NCBI Taxonomy" id="2738409"/>
    <lineage>
        <taxon>Bacteria</taxon>
        <taxon>Bacillati</taxon>
        <taxon>Actinomycetota</taxon>
        <taxon>Actinomycetes</taxon>
        <taxon>Mycobacteriales</taxon>
        <taxon>Mycobacteriaceae</taxon>
        <taxon>Mycobacterium</taxon>
    </lineage>
</organism>
<dbReference type="EMBL" id="LWCI01000154">
    <property type="protein sequence ID" value="KZS58134.1"/>
    <property type="molecule type" value="Genomic_DNA"/>
</dbReference>
<feature type="binding site" evidence="5 6">
    <location>
        <position position="188"/>
    </location>
    <ligand>
        <name>Zn(2+)</name>
        <dbReference type="ChEBI" id="CHEBI:29105"/>
    </ligand>
</feature>
<evidence type="ECO:0000313" key="9">
    <source>
        <dbReference type="EMBL" id="KZS58134.1"/>
    </source>
</evidence>
<keyword evidence="3 5" id="KW-0862">Zinc</keyword>
<dbReference type="AlphaFoldDB" id="A0A163W9F4"/>
<feature type="binding site" evidence="5 6">
    <location>
        <position position="128"/>
    </location>
    <ligand>
        <name>Zn(2+)</name>
        <dbReference type="ChEBI" id="CHEBI:29105"/>
    </ligand>
</feature>
<proteinExistence type="inferred from homology"/>
<evidence type="ECO:0000256" key="1">
    <source>
        <dbReference type="ARBA" id="ARBA00022679"/>
    </source>
</evidence>
<reference evidence="10" key="1">
    <citation type="submission" date="2016-04" db="EMBL/GenBank/DDBJ databases">
        <authorList>
            <person name="Strapagiel D."/>
            <person name="Borowka P."/>
            <person name="Marciniak B."/>
            <person name="Bakula Z."/>
            <person name="Van Ingen J."/>
            <person name="Safianowska A."/>
            <person name="Dziadek J."/>
            <person name="Jagielski T."/>
        </authorList>
    </citation>
    <scope>NUCLEOTIDE SEQUENCE [LARGE SCALE GENOMIC DNA]</scope>
    <source>
        <strain evidence="10">1010001458</strain>
    </source>
</reference>
<evidence type="ECO:0000256" key="3">
    <source>
        <dbReference type="ARBA" id="ARBA00022833"/>
    </source>
</evidence>
<dbReference type="InterPro" id="IPR026590">
    <property type="entry name" value="Ssirtuin_cat_dom"/>
</dbReference>
<keyword evidence="5" id="KW-0963">Cytoplasm</keyword>
<feature type="region of interest" description="Disordered" evidence="7">
    <location>
        <begin position="33"/>
        <end position="52"/>
    </location>
</feature>
<dbReference type="GO" id="GO:0070403">
    <property type="term" value="F:NAD+ binding"/>
    <property type="evidence" value="ECO:0007669"/>
    <property type="project" value="UniProtKB-UniRule"/>
</dbReference>
<feature type="binding site" evidence="5 6">
    <location>
        <position position="131"/>
    </location>
    <ligand>
        <name>Zn(2+)</name>
        <dbReference type="ChEBI" id="CHEBI:29105"/>
    </ligand>
</feature>
<evidence type="ECO:0000256" key="2">
    <source>
        <dbReference type="ARBA" id="ARBA00022723"/>
    </source>
</evidence>
<dbReference type="HAMAP" id="MF_01967">
    <property type="entry name" value="Sirtuin_ClassII"/>
    <property type="match status" value="1"/>
</dbReference>
<keyword evidence="2 5" id="KW-0479">Metal-binding</keyword>
<dbReference type="EC" id="2.3.1.286" evidence="5"/>
<dbReference type="Gene3D" id="3.40.50.1220">
    <property type="entry name" value="TPP-binding domain"/>
    <property type="match status" value="1"/>
</dbReference>
<evidence type="ECO:0000256" key="7">
    <source>
        <dbReference type="SAM" id="MobiDB-lite"/>
    </source>
</evidence>
<accession>A0A163W9F4</accession>
<comment type="catalytic activity">
    <reaction evidence="5">
        <text>N(6)-acetyl-L-lysyl-[protein] + NAD(+) + H2O = 2''-O-acetyl-ADP-D-ribose + nicotinamide + L-lysyl-[protein]</text>
        <dbReference type="Rhea" id="RHEA:43636"/>
        <dbReference type="Rhea" id="RHEA-COMP:9752"/>
        <dbReference type="Rhea" id="RHEA-COMP:10731"/>
        <dbReference type="ChEBI" id="CHEBI:15377"/>
        <dbReference type="ChEBI" id="CHEBI:17154"/>
        <dbReference type="ChEBI" id="CHEBI:29969"/>
        <dbReference type="ChEBI" id="CHEBI:57540"/>
        <dbReference type="ChEBI" id="CHEBI:61930"/>
        <dbReference type="ChEBI" id="CHEBI:83767"/>
        <dbReference type="EC" id="2.3.1.286"/>
    </reaction>
</comment>
<sequence length="290" mass="30335">MPRLGWVDSPELVALLAGRPVAVLTGAGISTDSGIPDYRGPDSPPSNPMTIGQFTSDPVFRRRYWARNHCGWRHMDHTVPNAGHRALAALERAGVVTGVITQNVDLLHTKAGGRNVINLHGTYAQVACLSCGHTMSRAALAEKLEALNPGFAERAAAVGGLAVAPDADAVIASAADTASFRYLDCPCCAGILKPDIVYFGENVPKDRVAQAYSLLEGAQALLVAGSSLTVFSGYRFVRRAAALAIPIAIVNRGPTRGDDVAAVKVDGGCSETLPLLAAELAGPRPIRAAH</sequence>
<dbReference type="PANTHER" id="PTHR11085">
    <property type="entry name" value="NAD-DEPENDENT PROTEIN DEACYLASE SIRTUIN-5, MITOCHONDRIAL-RELATED"/>
    <property type="match status" value="1"/>
</dbReference>
<dbReference type="InterPro" id="IPR050134">
    <property type="entry name" value="NAD-dep_sirtuin_deacylases"/>
</dbReference>
<dbReference type="GO" id="GO:0008270">
    <property type="term" value="F:zinc ion binding"/>
    <property type="evidence" value="ECO:0007669"/>
    <property type="project" value="UniProtKB-UniRule"/>
</dbReference>
<keyword evidence="10" id="KW-1185">Reference proteome</keyword>
<comment type="function">
    <text evidence="5">NAD-dependent protein deacetylase which modulates the activities of several enzymes which are inactive in their acetylated form.</text>
</comment>
<keyword evidence="4 5" id="KW-0520">NAD</keyword>
<dbReference type="PANTHER" id="PTHR11085:SF10">
    <property type="entry name" value="NAD-DEPENDENT PROTEIN DEACYLASE SIRTUIN-5, MITOCHONDRIAL-RELATED"/>
    <property type="match status" value="1"/>
</dbReference>
<evidence type="ECO:0000313" key="10">
    <source>
        <dbReference type="Proteomes" id="UP000077342"/>
    </source>
</evidence>
<dbReference type="Proteomes" id="UP000077342">
    <property type="component" value="Unassembled WGS sequence"/>
</dbReference>
<feature type="active site" description="Proton acceptor" evidence="5 6">
    <location>
        <position position="120"/>
    </location>
</feature>
<comment type="cofactor">
    <cofactor evidence="5">
        <name>Zn(2+)</name>
        <dbReference type="ChEBI" id="CHEBI:29105"/>
    </cofactor>
    <text evidence="5">Binds 1 zinc ion per subunit.</text>
</comment>